<dbReference type="InterPro" id="IPR036390">
    <property type="entry name" value="WH_DNA-bd_sf"/>
</dbReference>
<dbReference type="AlphaFoldDB" id="A0A1J5RF38"/>
<dbReference type="PIRSF" id="PIRSF020623">
    <property type="entry name" value="PaaX"/>
    <property type="match status" value="1"/>
</dbReference>
<dbReference type="InterPro" id="IPR036388">
    <property type="entry name" value="WH-like_DNA-bd_sf"/>
</dbReference>
<proteinExistence type="predicted"/>
<dbReference type="GO" id="GO:0006351">
    <property type="term" value="P:DNA-templated transcription"/>
    <property type="evidence" value="ECO:0007669"/>
    <property type="project" value="InterPro"/>
</dbReference>
<dbReference type="Gene3D" id="1.10.10.10">
    <property type="entry name" value="Winged helix-like DNA-binding domain superfamily/Winged helix DNA-binding domain"/>
    <property type="match status" value="1"/>
</dbReference>
<name>A0A1J5RF38_9ZZZZ</name>
<dbReference type="Gene3D" id="1.20.58.1460">
    <property type="match status" value="1"/>
</dbReference>
<organism evidence="4">
    <name type="scientific">mine drainage metagenome</name>
    <dbReference type="NCBI Taxonomy" id="410659"/>
    <lineage>
        <taxon>unclassified sequences</taxon>
        <taxon>metagenomes</taxon>
        <taxon>ecological metagenomes</taxon>
    </lineage>
</organism>
<sequence length="314" mass="35580">MKSRFISLWVKKFLTERPVRANSLIITIYGDSIAAHGGTVWLGSFIRLVEPLGLNDRMVRTSVFRLAKEKWLVSEQVGRRSYYSLTATGRRRFEHAYRRIYDDPRIAWNGDWQLVFTGGNLGAAQRDALRKELLWEGFGAIAPGVLAHPTANSNSLLDILQDTGAHNKVVVMQARALGALSSRPLQNLVHECWGLEAIAGDYRRFIERFLPVLRAIRSARALDPEQCFVVRTLLMHEFRRVQLRDPQLPQQLLAPDWPGDTARQMCRDIYGLTQCGAEQHLMDVLETAEGPLPEPSPYFYSRFGGALSKDCGRT</sequence>
<gene>
    <name evidence="4" type="primary">paaX_1</name>
    <name evidence="4" type="ORF">GALL_232810</name>
</gene>
<accession>A0A1J5RF38</accession>
<feature type="domain" description="Transcriptional repressor PaaX-like central Cas2-like" evidence="3">
    <location>
        <begin position="107"/>
        <end position="179"/>
    </location>
</feature>
<protein>
    <submittedName>
        <fullName evidence="4">Transcriptional repressor PaaX</fullName>
    </submittedName>
</protein>
<dbReference type="Gene3D" id="3.30.70.2650">
    <property type="match status" value="1"/>
</dbReference>
<dbReference type="InterPro" id="IPR011965">
    <property type="entry name" value="PaaX_trns_reg"/>
</dbReference>
<feature type="domain" description="Transcriptional repressor PaaX-like C-terminal" evidence="2">
    <location>
        <begin position="193"/>
        <end position="282"/>
    </location>
</feature>
<evidence type="ECO:0000259" key="1">
    <source>
        <dbReference type="Pfam" id="PF07848"/>
    </source>
</evidence>
<feature type="domain" description="Transcriptional repressor PaaX-like N-terminal" evidence="1">
    <location>
        <begin position="20"/>
        <end position="89"/>
    </location>
</feature>
<dbReference type="Pfam" id="PF20803">
    <property type="entry name" value="PaaX_M"/>
    <property type="match status" value="1"/>
</dbReference>
<dbReference type="InterPro" id="IPR048846">
    <property type="entry name" value="PaaX-like_central"/>
</dbReference>
<comment type="caution">
    <text evidence="4">The sequence shown here is derived from an EMBL/GenBank/DDBJ whole genome shotgun (WGS) entry which is preliminary data.</text>
</comment>
<dbReference type="InterPro" id="IPR012906">
    <property type="entry name" value="PaaX-like_N"/>
</dbReference>
<dbReference type="NCBIfam" id="TIGR02277">
    <property type="entry name" value="PaaX_trns_reg"/>
    <property type="match status" value="1"/>
</dbReference>
<dbReference type="PANTHER" id="PTHR30319">
    <property type="entry name" value="PHENYLACETIC ACID REGULATOR-RELATED TRANSCRIPTIONAL REPRESSOR"/>
    <property type="match status" value="1"/>
</dbReference>
<dbReference type="InterPro" id="IPR013225">
    <property type="entry name" value="PaaX_C"/>
</dbReference>
<dbReference type="Pfam" id="PF07848">
    <property type="entry name" value="PaaX"/>
    <property type="match status" value="1"/>
</dbReference>
<dbReference type="Pfam" id="PF08223">
    <property type="entry name" value="PaaX_C"/>
    <property type="match status" value="1"/>
</dbReference>
<evidence type="ECO:0000259" key="3">
    <source>
        <dbReference type="Pfam" id="PF20803"/>
    </source>
</evidence>
<reference evidence="4" key="1">
    <citation type="submission" date="2016-10" db="EMBL/GenBank/DDBJ databases">
        <title>Sequence of Gallionella enrichment culture.</title>
        <authorList>
            <person name="Poehlein A."/>
            <person name="Muehling M."/>
            <person name="Daniel R."/>
        </authorList>
    </citation>
    <scope>NUCLEOTIDE SEQUENCE</scope>
</reference>
<dbReference type="PANTHER" id="PTHR30319:SF1">
    <property type="entry name" value="TRANSCRIPTIONAL REPRESSOR PAAX"/>
    <property type="match status" value="1"/>
</dbReference>
<evidence type="ECO:0000313" key="4">
    <source>
        <dbReference type="EMBL" id="OIQ94728.1"/>
    </source>
</evidence>
<dbReference type="SUPFAM" id="SSF46785">
    <property type="entry name" value="Winged helix' DNA-binding domain"/>
    <property type="match status" value="1"/>
</dbReference>
<evidence type="ECO:0000259" key="2">
    <source>
        <dbReference type="Pfam" id="PF08223"/>
    </source>
</evidence>
<dbReference type="EMBL" id="MLJW01000180">
    <property type="protein sequence ID" value="OIQ94728.1"/>
    <property type="molecule type" value="Genomic_DNA"/>
</dbReference>